<sequence length="357" mass="37634">MDIKNEAAWLVAEKARPLQVRPAPPPPPNLAANEVVIKVAFAAVNPTDYKMQDAPYFRVEYPFILGTDVAGTVVRLGSDVTRFRIGQRVIGHCDSLLTHKPARAGYQLYTVCRERLVCAVPDDLPLANAAVLPLGVDTAAAALFQNLALPLPLPLTPGPQPTGRTVLVWGGSSSVGGCAVQLAVAAGMRVVTACGASNFEYVRSLGASEAFDHRSPDVVEQIAKVLKHGDCVVDCIGSAETQRACGKLLGDIGGGTLPIVLWPQATFPSNVQPVLVNGLAPGFTEDELKGAWGTGAPEIGQAVWHDFMPTALETGKFLAKPDPVILRGGLSKVQDGIDMLRKGVSAQKVVIEIAGEP</sequence>
<evidence type="ECO:0000313" key="6">
    <source>
        <dbReference type="Proteomes" id="UP000053259"/>
    </source>
</evidence>
<comment type="similarity">
    <text evidence="1">Belongs to the zinc-containing alcohol dehydrogenase family.</text>
</comment>
<accession>A0A0D1Z204</accession>
<protein>
    <recommendedName>
        <fullName evidence="4">Enoyl reductase (ER) domain-containing protein</fullName>
    </recommendedName>
</protein>
<dbReference type="Gene3D" id="3.90.180.10">
    <property type="entry name" value="Medium-chain alcohol dehydrogenases, catalytic domain"/>
    <property type="match status" value="1"/>
</dbReference>
<comment type="subunit">
    <text evidence="2">Monomer.</text>
</comment>
<evidence type="ECO:0000256" key="3">
    <source>
        <dbReference type="ARBA" id="ARBA00023002"/>
    </source>
</evidence>
<feature type="domain" description="Enoyl reductase (ER)" evidence="4">
    <location>
        <begin position="15"/>
        <end position="351"/>
    </location>
</feature>
<evidence type="ECO:0000313" key="5">
    <source>
        <dbReference type="EMBL" id="KIW06957.1"/>
    </source>
</evidence>
<dbReference type="HOGENOM" id="CLU_026673_16_5_1"/>
<dbReference type="OrthoDB" id="48317at2759"/>
<evidence type="ECO:0000256" key="2">
    <source>
        <dbReference type="ARBA" id="ARBA00011245"/>
    </source>
</evidence>
<keyword evidence="3" id="KW-0560">Oxidoreductase</keyword>
<proteinExistence type="inferred from homology"/>
<reference evidence="5 6" key="1">
    <citation type="submission" date="2015-01" db="EMBL/GenBank/DDBJ databases">
        <title>The Genome Sequence of Ochroconis gallopava CBS43764.</title>
        <authorList>
            <consortium name="The Broad Institute Genomics Platform"/>
            <person name="Cuomo C."/>
            <person name="de Hoog S."/>
            <person name="Gorbushina A."/>
            <person name="Stielow B."/>
            <person name="Teixiera M."/>
            <person name="Abouelleil A."/>
            <person name="Chapman S.B."/>
            <person name="Priest M."/>
            <person name="Young S.K."/>
            <person name="Wortman J."/>
            <person name="Nusbaum C."/>
            <person name="Birren B."/>
        </authorList>
    </citation>
    <scope>NUCLEOTIDE SEQUENCE [LARGE SCALE GENOMIC DNA]</scope>
    <source>
        <strain evidence="5 6">CBS 43764</strain>
    </source>
</reference>
<keyword evidence="6" id="KW-1185">Reference proteome</keyword>
<dbReference type="STRING" id="253628.A0A0D1Z204"/>
<dbReference type="GeneID" id="27310589"/>
<dbReference type="AlphaFoldDB" id="A0A0D1Z204"/>
<dbReference type="Pfam" id="PF00107">
    <property type="entry name" value="ADH_zinc_N"/>
    <property type="match status" value="1"/>
</dbReference>
<gene>
    <name evidence="5" type="ORF">PV09_02616</name>
</gene>
<dbReference type="PANTHER" id="PTHR45348:SF2">
    <property type="entry name" value="ZINC-TYPE ALCOHOL DEHYDROGENASE-LIKE PROTEIN C2E1P3.01"/>
    <property type="match status" value="1"/>
</dbReference>
<dbReference type="Gene3D" id="3.40.50.720">
    <property type="entry name" value="NAD(P)-binding Rossmann-like Domain"/>
    <property type="match status" value="1"/>
</dbReference>
<dbReference type="SUPFAM" id="SSF50129">
    <property type="entry name" value="GroES-like"/>
    <property type="match status" value="1"/>
</dbReference>
<organism evidence="5 6">
    <name type="scientific">Verruconis gallopava</name>
    <dbReference type="NCBI Taxonomy" id="253628"/>
    <lineage>
        <taxon>Eukaryota</taxon>
        <taxon>Fungi</taxon>
        <taxon>Dikarya</taxon>
        <taxon>Ascomycota</taxon>
        <taxon>Pezizomycotina</taxon>
        <taxon>Dothideomycetes</taxon>
        <taxon>Pleosporomycetidae</taxon>
        <taxon>Venturiales</taxon>
        <taxon>Sympoventuriaceae</taxon>
        <taxon>Verruconis</taxon>
    </lineage>
</organism>
<dbReference type="SUPFAM" id="SSF51735">
    <property type="entry name" value="NAD(P)-binding Rossmann-fold domains"/>
    <property type="match status" value="1"/>
</dbReference>
<evidence type="ECO:0000259" key="4">
    <source>
        <dbReference type="SMART" id="SM00829"/>
    </source>
</evidence>
<dbReference type="PANTHER" id="PTHR45348">
    <property type="entry name" value="HYPOTHETICAL OXIDOREDUCTASE (EUROFUNG)"/>
    <property type="match status" value="1"/>
</dbReference>
<dbReference type="InterPro" id="IPR013149">
    <property type="entry name" value="ADH-like_C"/>
</dbReference>
<dbReference type="InterPro" id="IPR036291">
    <property type="entry name" value="NAD(P)-bd_dom_sf"/>
</dbReference>
<dbReference type="InterPro" id="IPR047122">
    <property type="entry name" value="Trans-enoyl_RdTase-like"/>
</dbReference>
<dbReference type="VEuPathDB" id="FungiDB:PV09_02616"/>
<dbReference type="InterPro" id="IPR011032">
    <property type="entry name" value="GroES-like_sf"/>
</dbReference>
<evidence type="ECO:0000256" key="1">
    <source>
        <dbReference type="ARBA" id="ARBA00008072"/>
    </source>
</evidence>
<dbReference type="CDD" id="cd08249">
    <property type="entry name" value="enoyl_reductase_like"/>
    <property type="match status" value="1"/>
</dbReference>
<dbReference type="Pfam" id="PF08240">
    <property type="entry name" value="ADH_N"/>
    <property type="match status" value="1"/>
</dbReference>
<dbReference type="InterPro" id="IPR020843">
    <property type="entry name" value="ER"/>
</dbReference>
<dbReference type="InterPro" id="IPR013154">
    <property type="entry name" value="ADH-like_N"/>
</dbReference>
<dbReference type="SMART" id="SM00829">
    <property type="entry name" value="PKS_ER"/>
    <property type="match status" value="1"/>
</dbReference>
<dbReference type="RefSeq" id="XP_016216826.1">
    <property type="nucleotide sequence ID" value="XM_016355690.1"/>
</dbReference>
<dbReference type="GO" id="GO:0016651">
    <property type="term" value="F:oxidoreductase activity, acting on NAD(P)H"/>
    <property type="evidence" value="ECO:0007669"/>
    <property type="project" value="InterPro"/>
</dbReference>
<dbReference type="EMBL" id="KN847534">
    <property type="protein sequence ID" value="KIW06957.1"/>
    <property type="molecule type" value="Genomic_DNA"/>
</dbReference>
<dbReference type="InParanoid" id="A0A0D1Z204"/>
<dbReference type="Proteomes" id="UP000053259">
    <property type="component" value="Unassembled WGS sequence"/>
</dbReference>
<name>A0A0D1Z204_9PEZI</name>